<dbReference type="PANTHER" id="PTHR12802">
    <property type="entry name" value="SWI/SNF COMPLEX-RELATED"/>
    <property type="match status" value="1"/>
</dbReference>
<evidence type="ECO:0000256" key="1">
    <source>
        <dbReference type="ARBA" id="ARBA00023015"/>
    </source>
</evidence>
<sequence>MNLEMNDDFNFFCDFENPFGLHEECTSSTTEQTLLIPTTFYLQERDSLVFSQQMKVPEFKTVVREPAKEEKRVQKKAQENDSADSSLLQKGTPERRIRWTKEEHDVFEQAIVKHGRNKHQLISQTVGTKSVMQCISHSQKFFVQLDNLFQRGQQINITDNEQKAMVAQFPQLFEVQSQTNANQIAAGLTNLAKKNKSREVIEVYVQYLVQMQKL</sequence>
<dbReference type="Proteomes" id="UP001642409">
    <property type="component" value="Unassembled WGS sequence"/>
</dbReference>
<dbReference type="PANTHER" id="PTHR12802:SF155">
    <property type="entry name" value="DEUBIQUITINASE MYSM1"/>
    <property type="match status" value="1"/>
</dbReference>
<dbReference type="NCBIfam" id="TIGR01557">
    <property type="entry name" value="myb_SHAQKYF"/>
    <property type="match status" value="1"/>
</dbReference>
<dbReference type="EMBL" id="CAXDID020000167">
    <property type="protein sequence ID" value="CAL6046071.1"/>
    <property type="molecule type" value="Genomic_DNA"/>
</dbReference>
<keyword evidence="1" id="KW-0805">Transcription regulation</keyword>
<evidence type="ECO:0000256" key="3">
    <source>
        <dbReference type="ARBA" id="ARBA00023163"/>
    </source>
</evidence>
<evidence type="ECO:0000313" key="10">
    <source>
        <dbReference type="Proteomes" id="UP001642409"/>
    </source>
</evidence>
<feature type="domain" description="SANT" evidence="6">
    <location>
        <begin position="98"/>
        <end position="146"/>
    </location>
</feature>
<dbReference type="InterPro" id="IPR017884">
    <property type="entry name" value="SANT_dom"/>
</dbReference>
<proteinExistence type="predicted"/>
<feature type="compositionally biased region" description="Basic and acidic residues" evidence="5">
    <location>
        <begin position="70"/>
        <end position="79"/>
    </location>
</feature>
<reference evidence="9 10" key="2">
    <citation type="submission" date="2024-07" db="EMBL/GenBank/DDBJ databases">
        <authorList>
            <person name="Akdeniz Z."/>
        </authorList>
    </citation>
    <scope>NUCLEOTIDE SEQUENCE [LARGE SCALE GENOMIC DNA]</scope>
</reference>
<evidence type="ECO:0000313" key="9">
    <source>
        <dbReference type="EMBL" id="CAL6046071.1"/>
    </source>
</evidence>
<evidence type="ECO:0000256" key="5">
    <source>
        <dbReference type="SAM" id="MobiDB-lite"/>
    </source>
</evidence>
<evidence type="ECO:0000256" key="4">
    <source>
        <dbReference type="ARBA" id="ARBA00023242"/>
    </source>
</evidence>
<dbReference type="InterPro" id="IPR006447">
    <property type="entry name" value="Myb_dom_plants"/>
</dbReference>
<keyword evidence="4" id="KW-0539">Nucleus</keyword>
<dbReference type="PROSITE" id="PS51294">
    <property type="entry name" value="HTH_MYB"/>
    <property type="match status" value="1"/>
</dbReference>
<evidence type="ECO:0000259" key="6">
    <source>
        <dbReference type="PROSITE" id="PS51293"/>
    </source>
</evidence>
<dbReference type="InterPro" id="IPR009057">
    <property type="entry name" value="Homeodomain-like_sf"/>
</dbReference>
<keyword evidence="3" id="KW-0804">Transcription</keyword>
<dbReference type="CDD" id="cd00167">
    <property type="entry name" value="SANT"/>
    <property type="match status" value="1"/>
</dbReference>
<dbReference type="InterPro" id="IPR017930">
    <property type="entry name" value="Myb_dom"/>
</dbReference>
<reference evidence="8" key="1">
    <citation type="submission" date="2023-06" db="EMBL/GenBank/DDBJ databases">
        <authorList>
            <person name="Kurt Z."/>
        </authorList>
    </citation>
    <scope>NUCLEOTIDE SEQUENCE</scope>
</reference>
<dbReference type="Pfam" id="PF00249">
    <property type="entry name" value="Myb_DNA-binding"/>
    <property type="match status" value="1"/>
</dbReference>
<dbReference type="InterPro" id="IPR001005">
    <property type="entry name" value="SANT/Myb"/>
</dbReference>
<feature type="region of interest" description="Disordered" evidence="5">
    <location>
        <begin position="70"/>
        <end position="95"/>
    </location>
</feature>
<evidence type="ECO:0000313" key="8">
    <source>
        <dbReference type="EMBL" id="CAI9943685.1"/>
    </source>
</evidence>
<keyword evidence="2 8" id="KW-0238">DNA-binding</keyword>
<dbReference type="Gene3D" id="1.10.10.60">
    <property type="entry name" value="Homeodomain-like"/>
    <property type="match status" value="1"/>
</dbReference>
<evidence type="ECO:0000259" key="7">
    <source>
        <dbReference type="PROSITE" id="PS51294"/>
    </source>
</evidence>
<gene>
    <name evidence="8" type="ORF">HINF_LOCUS31330</name>
    <name evidence="9" type="ORF">HINF_LOCUS41547</name>
</gene>
<dbReference type="SUPFAM" id="SSF46689">
    <property type="entry name" value="Homeodomain-like"/>
    <property type="match status" value="1"/>
</dbReference>
<name>A0AA86PYU5_9EUKA</name>
<dbReference type="AlphaFoldDB" id="A0AA86PYU5"/>
<protein>
    <submittedName>
        <fullName evidence="8">Myb-like DNA-binding domain-containing protein</fullName>
    </submittedName>
    <submittedName>
        <fullName evidence="9">Myb-like_DNA-binding domain-containing protein</fullName>
    </submittedName>
</protein>
<comment type="caution">
    <text evidence="8">The sequence shown here is derived from an EMBL/GenBank/DDBJ whole genome shotgun (WGS) entry which is preliminary data.</text>
</comment>
<keyword evidence="10" id="KW-1185">Reference proteome</keyword>
<accession>A0AA86PYU5</accession>
<dbReference type="PROSITE" id="PS51293">
    <property type="entry name" value="SANT"/>
    <property type="match status" value="1"/>
</dbReference>
<dbReference type="EMBL" id="CATOUU010000718">
    <property type="protein sequence ID" value="CAI9943685.1"/>
    <property type="molecule type" value="Genomic_DNA"/>
</dbReference>
<evidence type="ECO:0000256" key="2">
    <source>
        <dbReference type="ARBA" id="ARBA00023125"/>
    </source>
</evidence>
<dbReference type="GO" id="GO:0003677">
    <property type="term" value="F:DNA binding"/>
    <property type="evidence" value="ECO:0007669"/>
    <property type="project" value="UniProtKB-KW"/>
</dbReference>
<feature type="domain" description="HTH myb-type" evidence="7">
    <location>
        <begin position="95"/>
        <end position="146"/>
    </location>
</feature>
<dbReference type="SMART" id="SM00717">
    <property type="entry name" value="SANT"/>
    <property type="match status" value="1"/>
</dbReference>
<organism evidence="8">
    <name type="scientific">Hexamita inflata</name>
    <dbReference type="NCBI Taxonomy" id="28002"/>
    <lineage>
        <taxon>Eukaryota</taxon>
        <taxon>Metamonada</taxon>
        <taxon>Diplomonadida</taxon>
        <taxon>Hexamitidae</taxon>
        <taxon>Hexamitinae</taxon>
        <taxon>Hexamita</taxon>
    </lineage>
</organism>